<dbReference type="Gene3D" id="2.120.10.10">
    <property type="match status" value="2"/>
</dbReference>
<feature type="domain" description="Sialidase" evidence="1">
    <location>
        <begin position="93"/>
        <end position="370"/>
    </location>
</feature>
<dbReference type="InterPro" id="IPR011040">
    <property type="entry name" value="Sialidase"/>
</dbReference>
<proteinExistence type="predicted"/>
<comment type="caution">
    <text evidence="2">The sequence shown here is derived from an EMBL/GenBank/DDBJ whole genome shotgun (WGS) entry which is preliminary data.</text>
</comment>
<evidence type="ECO:0000313" key="3">
    <source>
        <dbReference type="Proteomes" id="UP001165962"/>
    </source>
</evidence>
<protein>
    <recommendedName>
        <fullName evidence="1">Sialidase domain-containing protein</fullName>
    </recommendedName>
</protein>
<evidence type="ECO:0000313" key="2">
    <source>
        <dbReference type="EMBL" id="NHN28866.1"/>
    </source>
</evidence>
<dbReference type="Gene3D" id="2.60.120.200">
    <property type="match status" value="1"/>
</dbReference>
<name>A0ABX0IZ83_9BACL</name>
<dbReference type="SUPFAM" id="SSF50939">
    <property type="entry name" value="Sialidases"/>
    <property type="match status" value="1"/>
</dbReference>
<dbReference type="Pfam" id="PF13385">
    <property type="entry name" value="Laminin_G_3"/>
    <property type="match status" value="1"/>
</dbReference>
<dbReference type="CDD" id="cd15482">
    <property type="entry name" value="Sialidase_non-viral"/>
    <property type="match status" value="1"/>
</dbReference>
<evidence type="ECO:0000259" key="1">
    <source>
        <dbReference type="Pfam" id="PF13088"/>
    </source>
</evidence>
<dbReference type="RefSeq" id="WP_166146104.1">
    <property type="nucleotide sequence ID" value="NZ_JAAOIW010000001.1"/>
</dbReference>
<dbReference type="EMBL" id="JAAOIW010000001">
    <property type="protein sequence ID" value="NHN28866.1"/>
    <property type="molecule type" value="Genomic_DNA"/>
</dbReference>
<reference evidence="2" key="1">
    <citation type="submission" date="2020-03" db="EMBL/GenBank/DDBJ databases">
        <title>Draft sequencing of Paenibacilllus sp. S3N08.</title>
        <authorList>
            <person name="Kim D.-U."/>
        </authorList>
    </citation>
    <scope>NUCLEOTIDE SEQUENCE</scope>
    <source>
        <strain evidence="2">S3N08</strain>
    </source>
</reference>
<dbReference type="Pfam" id="PF13088">
    <property type="entry name" value="BNR_2"/>
    <property type="match status" value="1"/>
</dbReference>
<keyword evidence="3" id="KW-1185">Reference proteome</keyword>
<dbReference type="InterPro" id="IPR036278">
    <property type="entry name" value="Sialidase_sf"/>
</dbReference>
<accession>A0ABX0IZ83</accession>
<gene>
    <name evidence="2" type="ORF">G9U52_03345</name>
</gene>
<dbReference type="InterPro" id="IPR013320">
    <property type="entry name" value="ConA-like_dom_sf"/>
</dbReference>
<sequence length="584" mass="64515">MSNQTTNAAADLRNIKWGHEIPCEHYCDQPYIVITDSGEWVCVLTTGEGVEGEWGQHVVSTISTDQGQTWSELIDIEPADGPEASWVMPLILPSGRIYAFYTYNGQNRREVISDNGSYISRVDTLGDLMFKYSDDSGRSWSKEHYQVPIRNMQIDRDNPYEGEVQFFWGVGKPMIHEGAVYMGLAKVGSFGNGFMASSEGIFVKSSNLLSESDPARIEWETLPDGDKGIHAPLGKVADEHNLVGLSDGSLYCTYRTIEGHNGQAYSRDGGHTWTSPQYAEYSPGGRKIKHPRAANFVRKFSNGNYILWFHNHGKDNRATPPLAYLDRNPAWMCGGVEINGHIHWSQPEIVLYDDEPKTRISYPDFIEDRGKYFISETQKTVARVHEVDPALLEAMWSQHTNSQLAERGLVFEASQAELGGALALLPQLPNLAAGGGFTVDMRLFAGSRDQVGMLLDTRGRDGKGIAVTLTERATVRLTLNDGRSEASWESDDGLIQPNAWQHVSIIVDGGPNIITFVVNGELGDGGKQRQFGWGRFSPHLQDVNGSGQVLLGAGWSGTIGALRLYDRHLLTSEAVGNYRAGLSL</sequence>
<organism evidence="2 3">
    <name type="scientific">Paenibacillus agricola</name>
    <dbReference type="NCBI Taxonomy" id="2716264"/>
    <lineage>
        <taxon>Bacteria</taxon>
        <taxon>Bacillati</taxon>
        <taxon>Bacillota</taxon>
        <taxon>Bacilli</taxon>
        <taxon>Bacillales</taxon>
        <taxon>Paenibacillaceae</taxon>
        <taxon>Paenibacillus</taxon>
    </lineage>
</organism>
<dbReference type="Proteomes" id="UP001165962">
    <property type="component" value="Unassembled WGS sequence"/>
</dbReference>
<dbReference type="SUPFAM" id="SSF49899">
    <property type="entry name" value="Concanavalin A-like lectins/glucanases"/>
    <property type="match status" value="1"/>
</dbReference>